<accession>A0ABN8P5S1</accession>
<organism evidence="1 2">
    <name type="scientific">Porites lobata</name>
    <dbReference type="NCBI Taxonomy" id="104759"/>
    <lineage>
        <taxon>Eukaryota</taxon>
        <taxon>Metazoa</taxon>
        <taxon>Cnidaria</taxon>
        <taxon>Anthozoa</taxon>
        <taxon>Hexacorallia</taxon>
        <taxon>Scleractinia</taxon>
        <taxon>Fungiina</taxon>
        <taxon>Poritidae</taxon>
        <taxon>Porites</taxon>
    </lineage>
</organism>
<keyword evidence="2" id="KW-1185">Reference proteome</keyword>
<proteinExistence type="predicted"/>
<dbReference type="Proteomes" id="UP001159405">
    <property type="component" value="Unassembled WGS sequence"/>
</dbReference>
<dbReference type="InterPro" id="IPR027417">
    <property type="entry name" value="P-loop_NTPase"/>
</dbReference>
<evidence type="ECO:0000313" key="1">
    <source>
        <dbReference type="EMBL" id="CAH3134801.1"/>
    </source>
</evidence>
<evidence type="ECO:0008006" key="3">
    <source>
        <dbReference type="Google" id="ProtNLM"/>
    </source>
</evidence>
<gene>
    <name evidence="1" type="ORF">PLOB_00037620</name>
</gene>
<reference evidence="1 2" key="1">
    <citation type="submission" date="2022-05" db="EMBL/GenBank/DDBJ databases">
        <authorList>
            <consortium name="Genoscope - CEA"/>
            <person name="William W."/>
        </authorList>
    </citation>
    <scope>NUCLEOTIDE SEQUENCE [LARGE SCALE GENOMIC DNA]</scope>
</reference>
<name>A0ABN8P5S1_9CNID</name>
<evidence type="ECO:0000313" key="2">
    <source>
        <dbReference type="Proteomes" id="UP001159405"/>
    </source>
</evidence>
<sequence>SREGVNPVLNIFKVPRTDISINDCRFSTFSPVGKSITPIQFDLPAMQEFVDLSRSYFTMKLKLAKTDGKPIKTADDLFLVNNLPHSMIKQVGVRLNGTLINPHTDTYPYKAMIETILNYDREDGKTILRPQGWVNALDVPKEWEETSSSNTDIKISGWSSNQKAAYNLIKAESGRYFNDTNDSLLELRLKMRPHVEPFWFPYVLKPGVQMQFEFHFHDPKFWSMVAGTNTKKLRFTESDIDMRFHLARLKLNDSIYNDLMLKTQNNAQKAVYPVVRSELRTFIWNSDNQLRFEEEDIFNGKVPQRVIVGIVDSRSFNGTKDYYPFSFLKAKIKYIRQLDLLNLLLSVFFFYIMFVLPKNYQLYTPAGHMVVGPSGCGKTNLIENLLCHNLDLFKDKPHAIHYCYGAWQPAYDRMKKHGIRFHQGVPQEQHISSWFPKGGILILDDLMDECGNDKNILDIFTKYSHHKNVSVIYLLQDIFPIGKYSKTISRNVHYVWAFKNPRDQVGIRNLLMQAFPTNWSTVLDTFQKVTEQPHAYLLLDFHPTSPDTQRVLSNVLKDQGITNCWQF</sequence>
<feature type="non-terminal residue" evidence="1">
    <location>
        <position position="1"/>
    </location>
</feature>
<dbReference type="EMBL" id="CALNXK010000055">
    <property type="protein sequence ID" value="CAH3134801.1"/>
    <property type="molecule type" value="Genomic_DNA"/>
</dbReference>
<comment type="caution">
    <text evidence="1">The sequence shown here is derived from an EMBL/GenBank/DDBJ whole genome shotgun (WGS) entry which is preliminary data.</text>
</comment>
<feature type="non-terminal residue" evidence="1">
    <location>
        <position position="567"/>
    </location>
</feature>
<protein>
    <recommendedName>
        <fullName evidence="3">AAA+ ATPase domain-containing protein</fullName>
    </recommendedName>
</protein>
<dbReference type="SUPFAM" id="SSF52540">
    <property type="entry name" value="P-loop containing nucleoside triphosphate hydrolases"/>
    <property type="match status" value="1"/>
</dbReference>